<evidence type="ECO:0000313" key="8">
    <source>
        <dbReference type="EMBL" id="GAA3107323.1"/>
    </source>
</evidence>
<keyword evidence="4 5" id="KW-0067">ATP-binding</keyword>
<dbReference type="RefSeq" id="WP_344521685.1">
    <property type="nucleotide sequence ID" value="NZ_BAAAUG010000049.1"/>
</dbReference>
<dbReference type="SMART" id="SM00564">
    <property type="entry name" value="PQQ"/>
    <property type="match status" value="3"/>
</dbReference>
<sequence>MTNTLPGGDLRPGDPSRLGGHRIIRRLGSGGMGQVFLGRSPGGRLVAVKTVHEHLAADPHFRERFRREASAARAVTGAHTAAVLDADPDSPLPWLATAFLPGVTLRRAVAACPPFGADVVRSLGACLAEALASIHAAGIVHRDLKPSNVLLTSDGPRVIDFGIARVTGDLALTEAGSMIGTPGFMAPEQIEGRQVGPPADVFALGAVLAFAAGGGNPFGSGPVAVLLYRATHEEPRLTDVPARGGLRELVAECLAKDPALRPTVDAVLVRASAADAPLWWREEPLRSVISGHEPDVPDRPDAPDRPEEGTARATAVTASATAVAASPTPAHLNVTDRADRHRTLTRRGLIVSGGGGLAGIAGWAISRPRTKKAGAAQDGLLLRKGSRRPGNVRWSLTSDGGTLDAFLLAGATVLVHGTKPYARMEGQIRAVAAGPGTLGWRSAALADVPAPWGVAGGVLVAPGLLSRGLDLRTGDPWEPKDAWPASGVHWFAVAGRRLVTLATGETSTDRVLRSRDLPGGGSSWALKDAAHWYRPAVSGASLLLVPDPAELSFDTSVVCVDADTRKRLWTYAGVADDEKVVTAPVALPGSGGRAARFALLTDQDELHLLDVRRDTLIGRRAMDVRAATGTTALGHASGTGLLLAGGQKLIGFDPDDGKQRWSFPTAGLDTSWPELPGGGRGPVTADGVLLHWTDAKALQGIDLATGKKLWTVPFDDTALVPPTVGGATVYATAGRVCRALTLRGGKVVKEWPVDGEVTGLAADASGWYARIGDDSVRAVNAVGAG</sequence>
<evidence type="ECO:0000256" key="1">
    <source>
        <dbReference type="ARBA" id="ARBA00022679"/>
    </source>
</evidence>
<feature type="compositionally biased region" description="Basic and acidic residues" evidence="6">
    <location>
        <begin position="292"/>
        <end position="310"/>
    </location>
</feature>
<gene>
    <name evidence="8" type="ORF">GCM10010449_32780</name>
</gene>
<keyword evidence="9" id="KW-1185">Reference proteome</keyword>
<keyword evidence="1" id="KW-0808">Transferase</keyword>
<dbReference type="Pfam" id="PF00069">
    <property type="entry name" value="Pkinase"/>
    <property type="match status" value="1"/>
</dbReference>
<dbReference type="InterPro" id="IPR018391">
    <property type="entry name" value="PQQ_b-propeller_rpt"/>
</dbReference>
<dbReference type="InterPro" id="IPR015943">
    <property type="entry name" value="WD40/YVTN_repeat-like_dom_sf"/>
</dbReference>
<keyword evidence="3" id="KW-0418">Kinase</keyword>
<evidence type="ECO:0000256" key="3">
    <source>
        <dbReference type="ARBA" id="ARBA00022777"/>
    </source>
</evidence>
<comment type="caution">
    <text evidence="8">The sequence shown here is derived from an EMBL/GenBank/DDBJ whole genome shotgun (WGS) entry which is preliminary data.</text>
</comment>
<dbReference type="InterPro" id="IPR002372">
    <property type="entry name" value="PQQ_rpt_dom"/>
</dbReference>
<dbReference type="PANTHER" id="PTHR43289:SF34">
    <property type="entry name" value="SERINE_THREONINE-PROTEIN KINASE YBDM-RELATED"/>
    <property type="match status" value="1"/>
</dbReference>
<dbReference type="PANTHER" id="PTHR43289">
    <property type="entry name" value="MITOGEN-ACTIVATED PROTEIN KINASE KINASE KINASE 20-RELATED"/>
    <property type="match status" value="1"/>
</dbReference>
<proteinExistence type="predicted"/>
<dbReference type="Gene3D" id="3.30.200.20">
    <property type="entry name" value="Phosphorylase Kinase, domain 1"/>
    <property type="match status" value="1"/>
</dbReference>
<dbReference type="SMART" id="SM00220">
    <property type="entry name" value="S_TKc"/>
    <property type="match status" value="1"/>
</dbReference>
<keyword evidence="2 5" id="KW-0547">Nucleotide-binding</keyword>
<dbReference type="InterPro" id="IPR011009">
    <property type="entry name" value="Kinase-like_dom_sf"/>
</dbReference>
<dbReference type="InterPro" id="IPR008271">
    <property type="entry name" value="Ser/Thr_kinase_AS"/>
</dbReference>
<dbReference type="Pfam" id="PF13360">
    <property type="entry name" value="PQQ_2"/>
    <property type="match status" value="1"/>
</dbReference>
<dbReference type="PROSITE" id="PS00108">
    <property type="entry name" value="PROTEIN_KINASE_ST"/>
    <property type="match status" value="1"/>
</dbReference>
<feature type="region of interest" description="Disordered" evidence="6">
    <location>
        <begin position="289"/>
        <end position="311"/>
    </location>
</feature>
<evidence type="ECO:0000256" key="5">
    <source>
        <dbReference type="PROSITE-ProRule" id="PRU10141"/>
    </source>
</evidence>
<accession>A0ABP6MEX9</accession>
<reference evidence="9" key="1">
    <citation type="journal article" date="2019" name="Int. J. Syst. Evol. Microbiol.">
        <title>The Global Catalogue of Microorganisms (GCM) 10K type strain sequencing project: providing services to taxonomists for standard genome sequencing and annotation.</title>
        <authorList>
            <consortium name="The Broad Institute Genomics Platform"/>
            <consortium name="The Broad Institute Genome Sequencing Center for Infectious Disease"/>
            <person name="Wu L."/>
            <person name="Ma J."/>
        </authorList>
    </citation>
    <scope>NUCLEOTIDE SEQUENCE [LARGE SCALE GENOMIC DNA]</scope>
    <source>
        <strain evidence="9">JCM 9092</strain>
    </source>
</reference>
<dbReference type="Proteomes" id="UP001501637">
    <property type="component" value="Unassembled WGS sequence"/>
</dbReference>
<feature type="domain" description="Protein kinase" evidence="7">
    <location>
        <begin position="21"/>
        <end position="279"/>
    </location>
</feature>
<dbReference type="SUPFAM" id="SSF56112">
    <property type="entry name" value="Protein kinase-like (PK-like)"/>
    <property type="match status" value="1"/>
</dbReference>
<evidence type="ECO:0000256" key="4">
    <source>
        <dbReference type="ARBA" id="ARBA00022840"/>
    </source>
</evidence>
<dbReference type="EMBL" id="BAAAUG010000049">
    <property type="protein sequence ID" value="GAA3107323.1"/>
    <property type="molecule type" value="Genomic_DNA"/>
</dbReference>
<dbReference type="Gene3D" id="2.130.10.10">
    <property type="entry name" value="YVTN repeat-like/Quinoprotein amine dehydrogenase"/>
    <property type="match status" value="2"/>
</dbReference>
<name>A0ABP6MEX9_9ACTN</name>
<dbReference type="PROSITE" id="PS00107">
    <property type="entry name" value="PROTEIN_KINASE_ATP"/>
    <property type="match status" value="1"/>
</dbReference>
<protein>
    <recommendedName>
        <fullName evidence="7">Protein kinase domain-containing protein</fullName>
    </recommendedName>
</protein>
<dbReference type="InterPro" id="IPR017441">
    <property type="entry name" value="Protein_kinase_ATP_BS"/>
</dbReference>
<evidence type="ECO:0000313" key="9">
    <source>
        <dbReference type="Proteomes" id="UP001501637"/>
    </source>
</evidence>
<dbReference type="PROSITE" id="PS50011">
    <property type="entry name" value="PROTEIN_KINASE_DOM"/>
    <property type="match status" value="1"/>
</dbReference>
<evidence type="ECO:0000256" key="2">
    <source>
        <dbReference type="ARBA" id="ARBA00022741"/>
    </source>
</evidence>
<feature type="binding site" evidence="5">
    <location>
        <position position="49"/>
    </location>
    <ligand>
        <name>ATP</name>
        <dbReference type="ChEBI" id="CHEBI:30616"/>
    </ligand>
</feature>
<evidence type="ECO:0000259" key="7">
    <source>
        <dbReference type="PROSITE" id="PS50011"/>
    </source>
</evidence>
<dbReference type="InterPro" id="IPR000719">
    <property type="entry name" value="Prot_kinase_dom"/>
</dbReference>
<evidence type="ECO:0000256" key="6">
    <source>
        <dbReference type="SAM" id="MobiDB-lite"/>
    </source>
</evidence>
<dbReference type="SUPFAM" id="SSF50998">
    <property type="entry name" value="Quinoprotein alcohol dehydrogenase-like"/>
    <property type="match status" value="2"/>
</dbReference>
<dbReference type="Gene3D" id="1.10.510.10">
    <property type="entry name" value="Transferase(Phosphotransferase) domain 1"/>
    <property type="match status" value="1"/>
</dbReference>
<dbReference type="InterPro" id="IPR011047">
    <property type="entry name" value="Quinoprotein_ADH-like_sf"/>
</dbReference>
<organism evidence="8 9">
    <name type="scientific">Streptomyces rectiviolaceus</name>
    <dbReference type="NCBI Taxonomy" id="332591"/>
    <lineage>
        <taxon>Bacteria</taxon>
        <taxon>Bacillati</taxon>
        <taxon>Actinomycetota</taxon>
        <taxon>Actinomycetes</taxon>
        <taxon>Kitasatosporales</taxon>
        <taxon>Streptomycetaceae</taxon>
        <taxon>Streptomyces</taxon>
    </lineage>
</organism>
<dbReference type="CDD" id="cd14014">
    <property type="entry name" value="STKc_PknB_like"/>
    <property type="match status" value="1"/>
</dbReference>